<protein>
    <submittedName>
        <fullName evidence="2">Transcriptional regulator with XRE-family HTH domain</fullName>
    </submittedName>
</protein>
<dbReference type="Proteomes" id="UP001519342">
    <property type="component" value="Unassembled WGS sequence"/>
</dbReference>
<reference evidence="2 3" key="1">
    <citation type="submission" date="2021-03" db="EMBL/GenBank/DDBJ databases">
        <title>Genomic Encyclopedia of Type Strains, Phase IV (KMG-IV): sequencing the most valuable type-strain genomes for metagenomic binning, comparative biology and taxonomic classification.</title>
        <authorList>
            <person name="Goeker M."/>
        </authorList>
    </citation>
    <scope>NUCLEOTIDE SEQUENCE [LARGE SCALE GENOMIC DNA]</scope>
    <source>
        <strain evidence="2 3">DSM 24004</strain>
    </source>
</reference>
<dbReference type="SUPFAM" id="SSF47413">
    <property type="entry name" value="lambda repressor-like DNA-binding domains"/>
    <property type="match status" value="1"/>
</dbReference>
<comment type="caution">
    <text evidence="2">The sequence shown here is derived from an EMBL/GenBank/DDBJ whole genome shotgun (WGS) entry which is preliminary data.</text>
</comment>
<sequence length="64" mass="7483">MKDNKLREIRASKGLSQFDLSMMTRIPPSEISRLENGKIYAYPGWRRKISDALNIPEENIFLNE</sequence>
<feature type="domain" description="HTH cro/C1-type" evidence="1">
    <location>
        <begin position="6"/>
        <end position="60"/>
    </location>
</feature>
<evidence type="ECO:0000313" key="2">
    <source>
        <dbReference type="EMBL" id="MBP1925853.1"/>
    </source>
</evidence>
<dbReference type="PROSITE" id="PS50943">
    <property type="entry name" value="HTH_CROC1"/>
    <property type="match status" value="1"/>
</dbReference>
<dbReference type="InterPro" id="IPR001387">
    <property type="entry name" value="Cro/C1-type_HTH"/>
</dbReference>
<evidence type="ECO:0000259" key="1">
    <source>
        <dbReference type="PROSITE" id="PS50943"/>
    </source>
</evidence>
<dbReference type="Gene3D" id="1.10.260.40">
    <property type="entry name" value="lambda repressor-like DNA-binding domains"/>
    <property type="match status" value="1"/>
</dbReference>
<keyword evidence="3" id="KW-1185">Reference proteome</keyword>
<dbReference type="RefSeq" id="WP_209511592.1">
    <property type="nucleotide sequence ID" value="NZ_JAGGKS010000004.1"/>
</dbReference>
<accession>A0ABS4GDS3</accession>
<name>A0ABS4GDS3_9FIRM</name>
<dbReference type="InterPro" id="IPR010982">
    <property type="entry name" value="Lambda_DNA-bd_dom_sf"/>
</dbReference>
<organism evidence="2 3">
    <name type="scientific">Sedimentibacter acidaminivorans</name>
    <dbReference type="NCBI Taxonomy" id="913099"/>
    <lineage>
        <taxon>Bacteria</taxon>
        <taxon>Bacillati</taxon>
        <taxon>Bacillota</taxon>
        <taxon>Tissierellia</taxon>
        <taxon>Sedimentibacter</taxon>
    </lineage>
</organism>
<gene>
    <name evidence="2" type="ORF">J2Z76_001714</name>
</gene>
<dbReference type="CDD" id="cd00093">
    <property type="entry name" value="HTH_XRE"/>
    <property type="match status" value="1"/>
</dbReference>
<proteinExistence type="predicted"/>
<evidence type="ECO:0000313" key="3">
    <source>
        <dbReference type="Proteomes" id="UP001519342"/>
    </source>
</evidence>
<dbReference type="Pfam" id="PF12844">
    <property type="entry name" value="HTH_19"/>
    <property type="match status" value="1"/>
</dbReference>
<dbReference type="SMART" id="SM00530">
    <property type="entry name" value="HTH_XRE"/>
    <property type="match status" value="1"/>
</dbReference>
<dbReference type="EMBL" id="JAGGKS010000004">
    <property type="protein sequence ID" value="MBP1925853.1"/>
    <property type="molecule type" value="Genomic_DNA"/>
</dbReference>